<dbReference type="Proteomes" id="UP000076722">
    <property type="component" value="Unassembled WGS sequence"/>
</dbReference>
<keyword evidence="2" id="KW-1185">Reference proteome</keyword>
<evidence type="ECO:0000313" key="1">
    <source>
        <dbReference type="EMBL" id="KZS87150.1"/>
    </source>
</evidence>
<sequence length="442" mass="49281">MAAAEYFGMASWTVGGARRGKEIGDLDASHTVVYHGTTWHILATYNSCVRVTALQWCGPAANAAYLLCAACADGRIAPIWGEMSPNDATATIPAVFAREITAIRAHRHLSAMAIDNASKLMVTLGDYELKIWSIDLENNTISLCKTSICSTDDVGCLHVHSAQDRLWTTIHGKGSNPETRVFCWMMWIPNQPAPLLQYYKCIKREESVTNLGRLLRAEATLRGKSYQSIDKSFHTFVLSTESVSIIAYLLRRRQNEPGLWAFQKASLVGPVPYNDRDHRAPRTSKARFNATKRLVLFTPDREVFDRLPTGNIMPTQIWEQITSNVSADGPEARTTTTCWPRLDTSMKGTRRRTKTKQTRYKAVRKEVSRLLKLSTTLEKFACQRSLPGFAEDGFECLDVSSRQILDVVAALMDSREVTDANVIVAGTDDLGVDDRLETGIRA</sequence>
<gene>
    <name evidence="1" type="ORF">SISNIDRAFT_471168</name>
</gene>
<protein>
    <recommendedName>
        <fullName evidence="3">WD40 repeat-like protein</fullName>
    </recommendedName>
</protein>
<evidence type="ECO:0000313" key="2">
    <source>
        <dbReference type="Proteomes" id="UP000076722"/>
    </source>
</evidence>
<evidence type="ECO:0008006" key="3">
    <source>
        <dbReference type="Google" id="ProtNLM"/>
    </source>
</evidence>
<name>A0A164MXP0_9AGAM</name>
<proteinExistence type="predicted"/>
<dbReference type="EMBL" id="KV419455">
    <property type="protein sequence ID" value="KZS87150.1"/>
    <property type="molecule type" value="Genomic_DNA"/>
</dbReference>
<dbReference type="AlphaFoldDB" id="A0A164MXP0"/>
<reference evidence="1 2" key="1">
    <citation type="journal article" date="2016" name="Mol. Biol. Evol.">
        <title>Comparative Genomics of Early-Diverging Mushroom-Forming Fungi Provides Insights into the Origins of Lignocellulose Decay Capabilities.</title>
        <authorList>
            <person name="Nagy L.G."/>
            <person name="Riley R."/>
            <person name="Tritt A."/>
            <person name="Adam C."/>
            <person name="Daum C."/>
            <person name="Floudas D."/>
            <person name="Sun H."/>
            <person name="Yadav J.S."/>
            <person name="Pangilinan J."/>
            <person name="Larsson K.H."/>
            <person name="Matsuura K."/>
            <person name="Barry K."/>
            <person name="Labutti K."/>
            <person name="Kuo R."/>
            <person name="Ohm R.A."/>
            <person name="Bhattacharya S.S."/>
            <person name="Shirouzu T."/>
            <person name="Yoshinaga Y."/>
            <person name="Martin F.M."/>
            <person name="Grigoriev I.V."/>
            <person name="Hibbett D.S."/>
        </authorList>
    </citation>
    <scope>NUCLEOTIDE SEQUENCE [LARGE SCALE GENOMIC DNA]</scope>
    <source>
        <strain evidence="1 2">HHB9708</strain>
    </source>
</reference>
<accession>A0A164MXP0</accession>
<organism evidence="1 2">
    <name type="scientific">Sistotremastrum niveocremeum HHB9708</name>
    <dbReference type="NCBI Taxonomy" id="1314777"/>
    <lineage>
        <taxon>Eukaryota</taxon>
        <taxon>Fungi</taxon>
        <taxon>Dikarya</taxon>
        <taxon>Basidiomycota</taxon>
        <taxon>Agaricomycotina</taxon>
        <taxon>Agaricomycetes</taxon>
        <taxon>Sistotremastrales</taxon>
        <taxon>Sistotremastraceae</taxon>
        <taxon>Sertulicium</taxon>
        <taxon>Sertulicium niveocremeum</taxon>
    </lineage>
</organism>